<dbReference type="STRING" id="451379.A0A158R4V8"/>
<dbReference type="SUPFAM" id="SSF49899">
    <property type="entry name" value="Concanavalin A-like lectins/glucanases"/>
    <property type="match status" value="2"/>
</dbReference>
<dbReference type="Gene3D" id="2.60.40.60">
    <property type="entry name" value="Cadherins"/>
    <property type="match status" value="28"/>
</dbReference>
<feature type="domain" description="Cadherin" evidence="17">
    <location>
        <begin position="1283"/>
        <end position="1386"/>
    </location>
</feature>
<dbReference type="FunFam" id="2.60.40.60:FF:000015">
    <property type="entry name" value="FAT atypical cadherin 1"/>
    <property type="match status" value="1"/>
</dbReference>
<evidence type="ECO:0000256" key="7">
    <source>
        <dbReference type="ARBA" id="ARBA00022889"/>
    </source>
</evidence>
<feature type="domain" description="Cadherin" evidence="17">
    <location>
        <begin position="3087"/>
        <end position="3193"/>
    </location>
</feature>
<dbReference type="PROSITE" id="PS00010">
    <property type="entry name" value="ASX_HYDROXYL"/>
    <property type="match status" value="1"/>
</dbReference>
<dbReference type="InterPro" id="IPR009030">
    <property type="entry name" value="Growth_fac_rcpt_cys_sf"/>
</dbReference>
<dbReference type="InterPro" id="IPR015919">
    <property type="entry name" value="Cadherin-like_sf"/>
</dbReference>
<feature type="domain" description="Cadherin" evidence="17">
    <location>
        <begin position="3296"/>
        <end position="3395"/>
    </location>
</feature>
<dbReference type="SMART" id="SM00112">
    <property type="entry name" value="CA"/>
    <property type="match status" value="26"/>
</dbReference>
<dbReference type="InterPro" id="IPR050174">
    <property type="entry name" value="Protocadherin/Cadherin-CA"/>
</dbReference>
<dbReference type="Pfam" id="PF02210">
    <property type="entry name" value="Laminin_G_2"/>
    <property type="match status" value="1"/>
</dbReference>
<dbReference type="GO" id="GO:0048589">
    <property type="term" value="P:developmental growth"/>
    <property type="evidence" value="ECO:0007669"/>
    <property type="project" value="UniProtKB-ARBA"/>
</dbReference>
<accession>A0A158R4V8</accession>
<dbReference type="PANTHER" id="PTHR24028">
    <property type="entry name" value="CADHERIN-87A"/>
    <property type="match status" value="1"/>
</dbReference>
<dbReference type="InterPro" id="IPR013320">
    <property type="entry name" value="ConA-like_dom_sf"/>
</dbReference>
<dbReference type="WBParaSite" id="SMUV_0000455301-mRNA-1">
    <property type="protein sequence ID" value="SMUV_0000455301-mRNA-1"/>
    <property type="gene ID" value="SMUV_0000455301"/>
</dbReference>
<dbReference type="InterPro" id="IPR018097">
    <property type="entry name" value="EGF_Ca-bd_CS"/>
</dbReference>
<dbReference type="SUPFAM" id="SSF49313">
    <property type="entry name" value="Cadherin-like"/>
    <property type="match status" value="27"/>
</dbReference>
<evidence type="ECO:0000259" key="15">
    <source>
        <dbReference type="PROSITE" id="PS50025"/>
    </source>
</evidence>
<feature type="disulfide bond" evidence="13">
    <location>
        <begin position="3660"/>
        <end position="3669"/>
    </location>
</feature>
<dbReference type="GO" id="GO:0005509">
    <property type="term" value="F:calcium ion binding"/>
    <property type="evidence" value="ECO:0007669"/>
    <property type="project" value="UniProtKB-UniRule"/>
</dbReference>
<dbReference type="GO" id="GO:0007163">
    <property type="term" value="P:establishment or maintenance of cell polarity"/>
    <property type="evidence" value="ECO:0007669"/>
    <property type="project" value="UniProtKB-ARBA"/>
</dbReference>
<evidence type="ECO:0000256" key="5">
    <source>
        <dbReference type="ARBA" id="ARBA00022737"/>
    </source>
</evidence>
<evidence type="ECO:0000259" key="16">
    <source>
        <dbReference type="PROSITE" id="PS50026"/>
    </source>
</evidence>
<keyword evidence="10 13" id="KW-1015">Disulfide bond</keyword>
<feature type="domain" description="Cadherin" evidence="17">
    <location>
        <begin position="1186"/>
        <end position="1284"/>
    </location>
</feature>
<dbReference type="CDD" id="cd00110">
    <property type="entry name" value="LamG"/>
    <property type="match status" value="2"/>
</dbReference>
<feature type="domain" description="Cadherin" evidence="17">
    <location>
        <begin position="2393"/>
        <end position="2492"/>
    </location>
</feature>
<evidence type="ECO:0000256" key="10">
    <source>
        <dbReference type="ARBA" id="ARBA00023157"/>
    </source>
</evidence>
<keyword evidence="11" id="KW-0325">Glycoprotein</keyword>
<feature type="domain" description="Cadherin" evidence="17">
    <location>
        <begin position="1688"/>
        <end position="1785"/>
    </location>
</feature>
<evidence type="ECO:0000256" key="8">
    <source>
        <dbReference type="ARBA" id="ARBA00022989"/>
    </source>
</evidence>
<dbReference type="GO" id="GO:0001736">
    <property type="term" value="P:establishment of planar polarity"/>
    <property type="evidence" value="ECO:0007669"/>
    <property type="project" value="UniProtKB-ARBA"/>
</dbReference>
<dbReference type="SMART" id="SM00181">
    <property type="entry name" value="EGF"/>
    <property type="match status" value="4"/>
</dbReference>
<feature type="domain" description="Cadherin" evidence="17">
    <location>
        <begin position="818"/>
        <end position="907"/>
    </location>
</feature>
<evidence type="ECO:0000259" key="17">
    <source>
        <dbReference type="PROSITE" id="PS50268"/>
    </source>
</evidence>
<evidence type="ECO:0000256" key="3">
    <source>
        <dbReference type="ARBA" id="ARBA00022692"/>
    </source>
</evidence>
<dbReference type="InterPro" id="IPR000742">
    <property type="entry name" value="EGF"/>
</dbReference>
<dbReference type="CDD" id="cd00054">
    <property type="entry name" value="EGF_CA"/>
    <property type="match status" value="1"/>
</dbReference>
<dbReference type="CDD" id="cd11304">
    <property type="entry name" value="Cadherin_repeat"/>
    <property type="match status" value="27"/>
</dbReference>
<evidence type="ECO:0000256" key="14">
    <source>
        <dbReference type="SAM" id="SignalP"/>
    </source>
</evidence>
<keyword evidence="9" id="KW-0472">Membrane</keyword>
<dbReference type="PROSITE" id="PS00232">
    <property type="entry name" value="CADHERIN_1"/>
    <property type="match status" value="11"/>
</dbReference>
<feature type="domain" description="Laminin G" evidence="15">
    <location>
        <begin position="3990"/>
        <end position="4168"/>
    </location>
</feature>
<keyword evidence="5" id="KW-0677">Repeat</keyword>
<evidence type="ECO:0000313" key="18">
    <source>
        <dbReference type="Proteomes" id="UP000046393"/>
    </source>
</evidence>
<dbReference type="SUPFAM" id="SSF57184">
    <property type="entry name" value="Growth factor receptor domain"/>
    <property type="match status" value="1"/>
</dbReference>
<dbReference type="SMART" id="SM00179">
    <property type="entry name" value="EGF_CA"/>
    <property type="match status" value="2"/>
</dbReference>
<proteinExistence type="predicted"/>
<dbReference type="PROSITE" id="PS00022">
    <property type="entry name" value="EGF_1"/>
    <property type="match status" value="2"/>
</dbReference>
<protein>
    <submittedName>
        <fullName evidence="19">CA domain-containing protein</fullName>
    </submittedName>
</protein>
<evidence type="ECO:0000256" key="2">
    <source>
        <dbReference type="ARBA" id="ARBA00022536"/>
    </source>
</evidence>
<dbReference type="InterPro" id="IPR000152">
    <property type="entry name" value="EGF-type_Asp/Asn_hydroxyl_site"/>
</dbReference>
<dbReference type="InterPro" id="IPR001791">
    <property type="entry name" value="Laminin_G"/>
</dbReference>
<feature type="domain" description="Cadherin" evidence="17">
    <location>
        <begin position="2579"/>
        <end position="2677"/>
    </location>
</feature>
<keyword evidence="8" id="KW-1133">Transmembrane helix</keyword>
<dbReference type="PANTHER" id="PTHR24028:SF328">
    <property type="entry name" value="CADHERIN-3"/>
    <property type="match status" value="1"/>
</dbReference>
<evidence type="ECO:0000313" key="19">
    <source>
        <dbReference type="WBParaSite" id="SMUV_0000455301-mRNA-1"/>
    </source>
</evidence>
<evidence type="ECO:0000256" key="6">
    <source>
        <dbReference type="ARBA" id="ARBA00022837"/>
    </source>
</evidence>
<feature type="signal peptide" evidence="14">
    <location>
        <begin position="1"/>
        <end position="19"/>
    </location>
</feature>
<dbReference type="GO" id="GO:0005886">
    <property type="term" value="C:plasma membrane"/>
    <property type="evidence" value="ECO:0007669"/>
    <property type="project" value="InterPro"/>
</dbReference>
<feature type="domain" description="Cadherin" evidence="17">
    <location>
        <begin position="2984"/>
        <end position="3086"/>
    </location>
</feature>
<feature type="domain" description="EGF-like" evidence="16">
    <location>
        <begin position="3672"/>
        <end position="3708"/>
    </location>
</feature>
<organism evidence="18 19">
    <name type="scientific">Syphacia muris</name>
    <dbReference type="NCBI Taxonomy" id="451379"/>
    <lineage>
        <taxon>Eukaryota</taxon>
        <taxon>Metazoa</taxon>
        <taxon>Ecdysozoa</taxon>
        <taxon>Nematoda</taxon>
        <taxon>Chromadorea</taxon>
        <taxon>Rhabditida</taxon>
        <taxon>Spirurina</taxon>
        <taxon>Oxyuridomorpha</taxon>
        <taxon>Oxyuroidea</taxon>
        <taxon>Oxyuridae</taxon>
        <taxon>Syphacia</taxon>
    </lineage>
</organism>
<dbReference type="GO" id="GO:0048513">
    <property type="term" value="P:animal organ development"/>
    <property type="evidence" value="ECO:0007669"/>
    <property type="project" value="UniProtKB-ARBA"/>
</dbReference>
<dbReference type="PRINTS" id="PR00205">
    <property type="entry name" value="CADHERIN"/>
</dbReference>
<feature type="domain" description="Cadherin" evidence="17">
    <location>
        <begin position="319"/>
        <end position="416"/>
    </location>
</feature>
<feature type="domain" description="Cadherin" evidence="17">
    <location>
        <begin position="505"/>
        <end position="609"/>
    </location>
</feature>
<keyword evidence="4 14" id="KW-0732">Signal</keyword>
<feature type="domain" description="Cadherin" evidence="17">
    <location>
        <begin position="2493"/>
        <end position="2577"/>
    </location>
</feature>
<feature type="domain" description="Cadherin" evidence="17">
    <location>
        <begin position="2228"/>
        <end position="2297"/>
    </location>
</feature>
<evidence type="ECO:0000256" key="4">
    <source>
        <dbReference type="ARBA" id="ARBA00022729"/>
    </source>
</evidence>
<feature type="domain" description="Cadherin" evidence="17">
    <location>
        <begin position="21"/>
        <end position="115"/>
    </location>
</feature>
<feature type="domain" description="Cadherin" evidence="17">
    <location>
        <begin position="743"/>
        <end position="807"/>
    </location>
</feature>
<dbReference type="SMART" id="SM00282">
    <property type="entry name" value="LamG"/>
    <property type="match status" value="2"/>
</dbReference>
<keyword evidence="3" id="KW-0812">Transmembrane</keyword>
<feature type="domain" description="Cadherin" evidence="17">
    <location>
        <begin position="2298"/>
        <end position="2391"/>
    </location>
</feature>
<feature type="domain" description="EGF-like" evidence="16">
    <location>
        <begin position="3635"/>
        <end position="3670"/>
    </location>
</feature>
<feature type="disulfide bond" evidence="13">
    <location>
        <begin position="3698"/>
        <end position="3707"/>
    </location>
</feature>
<keyword evidence="2 13" id="KW-0245">EGF-like domain</keyword>
<dbReference type="FunFam" id="2.60.40.60:FF:000039">
    <property type="entry name" value="FAT atypical cadherin 3"/>
    <property type="match status" value="1"/>
</dbReference>
<dbReference type="Pfam" id="PF00054">
    <property type="entry name" value="Laminin_G_1"/>
    <property type="match status" value="1"/>
</dbReference>
<dbReference type="FunFam" id="2.60.40.60:FF:000058">
    <property type="entry name" value="FAT atypical cadherin 3"/>
    <property type="match status" value="1"/>
</dbReference>
<reference evidence="19" key="1">
    <citation type="submission" date="2016-04" db="UniProtKB">
        <authorList>
            <consortium name="WormBaseParasite"/>
        </authorList>
    </citation>
    <scope>IDENTIFICATION</scope>
</reference>
<keyword evidence="7" id="KW-0130">Cell adhesion</keyword>
<feature type="domain" description="Cadherin" evidence="17">
    <location>
        <begin position="2880"/>
        <end position="2983"/>
    </location>
</feature>
<feature type="domain" description="Cadherin" evidence="17">
    <location>
        <begin position="1786"/>
        <end position="1890"/>
    </location>
</feature>
<feature type="domain" description="Cadherin" evidence="17">
    <location>
        <begin position="972"/>
        <end position="1086"/>
    </location>
</feature>
<dbReference type="InterPro" id="IPR020894">
    <property type="entry name" value="Cadherin_CS"/>
</dbReference>
<feature type="domain" description="Cadherin" evidence="17">
    <location>
        <begin position="2678"/>
        <end position="2780"/>
    </location>
</feature>
<dbReference type="Pfam" id="PF25374">
    <property type="entry name" value="Cadherin_FAT4_N"/>
    <property type="match status" value="1"/>
</dbReference>
<dbReference type="Gene3D" id="2.10.25.10">
    <property type="entry name" value="Laminin"/>
    <property type="match status" value="1"/>
</dbReference>
<keyword evidence="18" id="KW-1185">Reference proteome</keyword>
<dbReference type="InterPro" id="IPR001881">
    <property type="entry name" value="EGF-like_Ca-bd_dom"/>
</dbReference>
<feature type="domain" description="Cadherin" evidence="17">
    <location>
        <begin position="610"/>
        <end position="713"/>
    </location>
</feature>
<dbReference type="PROSITE" id="PS01186">
    <property type="entry name" value="EGF_2"/>
    <property type="match status" value="2"/>
</dbReference>
<comment type="subcellular location">
    <subcellularLocation>
        <location evidence="1">Membrane</location>
        <topology evidence="1">Single-pass membrane protein</topology>
    </subcellularLocation>
</comment>
<evidence type="ECO:0000256" key="9">
    <source>
        <dbReference type="ARBA" id="ARBA00023136"/>
    </source>
</evidence>
<evidence type="ECO:0000256" key="11">
    <source>
        <dbReference type="ARBA" id="ARBA00023180"/>
    </source>
</evidence>
<feature type="domain" description="Cadherin" evidence="17">
    <location>
        <begin position="2119"/>
        <end position="2209"/>
    </location>
</feature>
<name>A0A158R4V8_9BILA</name>
<dbReference type="InterPro" id="IPR002126">
    <property type="entry name" value="Cadherin-like_dom"/>
</dbReference>
<dbReference type="PROSITE" id="PS50025">
    <property type="entry name" value="LAM_G_DOMAIN"/>
    <property type="match status" value="2"/>
</dbReference>
<feature type="domain" description="Cadherin" evidence="17">
    <location>
        <begin position="1102"/>
        <end position="1184"/>
    </location>
</feature>
<dbReference type="Pfam" id="PF00028">
    <property type="entry name" value="Cadherin"/>
    <property type="match status" value="13"/>
</dbReference>
<feature type="domain" description="Cadherin" evidence="17">
    <location>
        <begin position="1890"/>
        <end position="1995"/>
    </location>
</feature>
<evidence type="ECO:0000256" key="1">
    <source>
        <dbReference type="ARBA" id="ARBA00004167"/>
    </source>
</evidence>
<dbReference type="GO" id="GO:0007156">
    <property type="term" value="P:homophilic cell adhesion via plasma membrane adhesion molecules"/>
    <property type="evidence" value="ECO:0007669"/>
    <property type="project" value="InterPro"/>
</dbReference>
<dbReference type="PROSITE" id="PS50026">
    <property type="entry name" value="EGF_3"/>
    <property type="match status" value="2"/>
</dbReference>
<feature type="domain" description="Cadherin" evidence="17">
    <location>
        <begin position="1995"/>
        <end position="2097"/>
    </location>
</feature>
<dbReference type="Proteomes" id="UP000046393">
    <property type="component" value="Unplaced"/>
</dbReference>
<sequence length="4266" mass="479942">MRYAVAANLLFWIFASVAGFYEKHLQFSVLEGSPIGTFVGNVPNDQFNLHFRQRGNSKYVNYNETTGIIRSSVVIDREELTNSNASFNLILFAQPAAIISIDIIVLDVNDNDPNYTVAESATIGTIINLHPAKDADAGNNGTIVDYFLENDEKKFKLNKILNDKNGVDIVQLELVENIDREKKDFYVLRIAAKDGGEPARIGHATIFLNILDINDNAPLFTQKNYTFECRLPVKVEQVIGTVLATDADLYENAEKEYINCSELQCTDGCHKVCSLIIEAEDGGKPKLSTRALVQIKLLEINNHRPQISVKSFPANGNFVSVSNKAPVGSTVLVVTAKDGDIGQKAILQLIEGNSEKFFRFETSENFGVLRLNRAIENVQNPIKLTFLATDNGTPAKNSTRVIEVYVLDDDGEAPILRTERINVEVSRKSPKNWYVSTVELKNTSMSYNFGIISGIISTAQDLNNVSTDNVNLFISVTNAKPSRKVTKCQVNIRITSEFDNQLKFEKRFYKFEVNENDPALTLIGTVNAKYQDVMNNQQLLYTLQNEKAFPAFFIKERSGELMLRNPLDYEKDQQFILEVAVYDKRNPMKMDEAWVIVKVKDLNDNSPVFTLTDFYTSIERNIMPQAAIGQISAYDNDAGLYGKISYMILEPTSGLIEVEENTGTVLTTSAMHSYVGNSIKAIIGAKDGGGRMSINNATFNIQLLESVDKVPNFLNYSWTIKVKENLPIKTAIGVYRAVGVGPIQYSLSKTNWLTIDPRSGEIFTAVEFNRENVAEFPFAIFAFGSQGTAMKKGMIVVEDENDNAPQFEAGNSTVIKFDPDNGIGSELVKIVAKDDDEGYLLLFMHYFVSSNNKTQCKTDGILRYQKLLDEQDQIQFIVTARDNGNPPKESYLHVTVIINRKPTVPIFPSSLIYNIPENVAPGYKIASLMPNATSFFIKFRSKLPSSTHYPIELLSSGELVVQEAVTTDAIVLPADVTIDTYERTTSQSIVITVFIMDVNNNPPECPNNSTFYVNENQEPMTKVGVFTGIDKDESINSILEYELLEDKKTFSIHRHYGVVISDKSGTATVCEAKIYVIDENDNPPMFEKKFFHFYASLHNDSVGTVVAYDRDSNANARIRYFFKQKQTLFQINEETGNIIHTRKLQPNYMYNLNVIATNPSEPTMYDEAFVFIRTEDSDECKPKFSSRSSSHLEVSEDCTVGQIVGKVTASACQQPVTYSVSAEQNWSNSFAVDPVEGSITLIQPLDYEKVNSHLLVINASTAYVSELYTVTISVIDVNDNDPIVTTDSIHIRENNAPQTFCGVIATFDADSGENGEVEVEIEHIVPSYNIFRINHDNLFCVESLNRENISSYKIFLKAHDFGKPERVTHKAVTVIVDDENDNAPECKGGDAILVGNETKIFELDCIDADLQLNGTVTVELQNAPQGITLSNEKMLKIEPFVRAKEFTVTAFDNPESNSIYPSKSDAIRQNAKYKYTIIHQRLSSDIVFERFDGDLIISEEMLLGDIVGQVKVRSLLPAEFFLTDFKNSKGLAVSWIKIDKQSGEIRLKNFPDDVYAQIEVTVIAGQYTATKQFKIQVKNHATVFGDIEDFYNFSLFENLPTGSVIGTIGNSNVIHSERIYSILSSDSNTILEIDRNTGVISTKAAIDYEEQPLIFLKIAALDVKSRLRKTVLVQLNVVDVNDNAPMFADPEIILTVRENAKYGTLIGGLCAIIRDSNTVTYSMINAPSFIRLDSNAGLLTVAGEIDREQRSFYLFQVQTVDNDGFSGNCTVRLFIGDDNDNLPQFKQQVYHVKVPEDVPPGQVLVHFDVDDQDSDSDFWYEIDVAGNEMHLFEVSNDGNVIVANSLDREVTETHSLRVIAYDNRPPKKVHFTTCTVKVQVTDVNDNAPKFITPSKMFVNEETSVGEVVGAVKAVDADAGLNGVVQYRILPETHPTGLFIINPISGELKVNGRLDREKEAEYNFTIRAIDLGTPPLYSERNITVVLVDIDDNEPIFQSIYKAKVQEDLPVGHEVLQITFEDFDEESNKISIFEIEDDEVSSIFNVQQSGLIITKQSLDAERKKLYQFNVTARQSLNSKKRFIPIQIEVTDINDEAPKFLFGNSALFTMYNEYSGEYPVKIGRLPAKDNDVAQNNTFAYTIISGDLKLFNVNDRSGELYINYLPHIAKESFYDLNVQVTDLNSPQLDSEAVVTVNFKNAGCNTLYSALPIYKAHLQENMPPKSRCCKYSYRYFLLEENEVPFEVDSNTGWIRTKMPLDREEQKLWQLHVIIEDQNVPKQLMQNAVQITVGDENDNMPIFLNNTTNIYVPNTIKNGDIITVFGAYDFDDNDTLSYGISGEDSNEMSVDNSGVIRVVGSLTQTEYEIHITVTDSFNNISAVLYIHMVSVEEFPIFNTVTKKNVYVDENVENYLITSVSASSLKHSSDIIHYNLCNSKDFSINAKTGEIFTLGTQDHERNNKYQLVVSAFAYHSPQYITYAELTVIVNDINDNKPVFQKDLYKAQILENAEKGLFVTRVEAYDLDFGNNGKLEYRIVGSEMHEFFMINSKTGEIFTKTVFDAEAEDIYRFAVDILDENDNAPKFLRLFQANVHENAAVETSVIQIDSFDLDKTSNITYGLESNANGTFRIDPFSGEIILMSELDREKVSSYVLKVTATDGLYQVSTSVPIKVLDVNDNKPVFSRNTYSFVIKAKMDIGSFIGSVNATDDDDGENARIFYFIKCPHDFLYIDPCNGTISLARAINFYTNETFHCKVKASDNGILKQISEISVAFLVLNEEITPPRLKSGFVHVLLPRNLTHNTCVGHLKAISDPRFKVSYKLQENGEFIVSENGSMFSKTSTLARKTDTVRTLEVALSYEELPYISSLQNISLKLMESVLVESQMTKGKYYFQITENSPLKTKVGDIFLEKKSLSDDKSTAFCELISKRHVPFNISNRGEILVAGELDYEQERKYDFNITILYNTSSIPSYKVSVVVEIIDENDNVPFFPMEFLKFYVYENTAVGEGIGTVSAVDLDSGANAEIVYKFSSYSLLPFGINSTTGLIFVSAKVDYEFSSEYRVEVQAMNPDCKEYSTLTVEISVLSEDEYQPKFVTTEYNFEISSKAAKGTIIGKIEAVDRDDGIHGRILYVTDSNDLVTISSTGEVSVGSQFAKIRTTETLEVFAHGLQIFTAKQFAPAKCTVTIRLVDCVPTPVLDPSYNFQLNENFSTSHKFVLFDTPLPSDSSLRISSGLNNEKIPFCGERDGTLRICGHIDRQLKDFYSFQVFLLQGFTVRSHAWIHISVVGKNDDSVGFGLVPNIGFIRENNPAGLDILQLYPFARNSALALPSQQFTFQIADREFSKIFAINSSSGIVTSRVAFDREICSQYVVPILITDKLAPAKSAIQAIRIHVDDIVEHPPEFGKRLITIEATEAVSDYFTVLLHPLCQDTISNYVCYNLSASDDTFLSLSEGCLLRIPANVKNSTSFSMSFSTQYFASVNNLFSITRYKYMENLTRSSVLVVVWGAERDVGDAIDVFQHVVSDMVVRVVGVKQTFYDEYRLLFVVFDRNKNILLNTDTAEMLVHFFTKRKEFLNIHVVDIIPNYCLYKNPCKNNALCEQKYLFDGTLQQLSSLNTIRLIPVMSRTTTCKCAELTYGEYCQHKVENCSRDGICYKDGVCDRRTGLCTCRKGYSGPDCQNDIDECLAKDLCNNGVCINLPGSYKCVCDDGYYGDHCDKLKCNSMTCSRTMSIGFTTMSYMEIIVHEPVREVEFQFRTSTPNGLLLYSYSSKLENDFMALDVFEGELRFAYSNVIYGYSSFIFKNRIDDGQWKKVYMKSEKKTILVSVLECDESGNCDSCDHSDCRQSFPLMTKNIPFFNERVLVGGIKAYDDIIKRPGQVVAVDFIGCMRMIEFDGVEVNRLNALSHNLITGCPSNTYNCSNANVFDECKGGKCVDDVMGAVCICDNSFEAASCLRALDEWCLDKGEIRFELNEHFSRQRRLIPALPTVVTNNVTRQKRAALRDIPCEEVEYKGNERLGGIATQWMELDFKTKDENGQIFSVMETIKSISIKLENGHLKLISASKGANPIIVGLEDYVSDGKWHRLSVEISRNRRIVRFKCDNRGKDIYATEDFPQFNSDRVKYIVVGLEAFMNKFLICIRRFIVNNQGHNFEKTSFSVHSRQLFDIVRVVGATKGCQEFVSSNTVSRFLTLWKLLTDGTHKPTLFDIERAYSLATRSEDSDRISVQLPDYGSNSITSSHDHHLRNRYKQHSSTGIMDTTFQRGEISSIFRTSRI</sequence>
<dbReference type="PROSITE" id="PS50268">
    <property type="entry name" value="CADHERIN_2"/>
    <property type="match status" value="27"/>
</dbReference>
<feature type="domain" description="Cadherin" evidence="17">
    <location>
        <begin position="1587"/>
        <end position="1687"/>
    </location>
</feature>
<dbReference type="PROSITE" id="PS01187">
    <property type="entry name" value="EGF_CA"/>
    <property type="match status" value="1"/>
</dbReference>
<keyword evidence="6 12" id="KW-0106">Calcium</keyword>
<dbReference type="FunFam" id="2.60.40.60:FF:000092">
    <property type="entry name" value="Protocadherin 8"/>
    <property type="match status" value="4"/>
</dbReference>
<evidence type="ECO:0000256" key="12">
    <source>
        <dbReference type="PROSITE-ProRule" id="PRU00043"/>
    </source>
</evidence>
<feature type="domain" description="Laminin G" evidence="15">
    <location>
        <begin position="3720"/>
        <end position="3904"/>
    </location>
</feature>
<feature type="chain" id="PRO_5007631515" evidence="14">
    <location>
        <begin position="20"/>
        <end position="4266"/>
    </location>
</feature>
<evidence type="ECO:0000256" key="13">
    <source>
        <dbReference type="PROSITE-ProRule" id="PRU00076"/>
    </source>
</evidence>
<dbReference type="Gene3D" id="2.60.120.200">
    <property type="match status" value="2"/>
</dbReference>
<feature type="domain" description="Cadherin" evidence="17">
    <location>
        <begin position="109"/>
        <end position="220"/>
    </location>
</feature>
<comment type="caution">
    <text evidence="13">Lacks conserved residue(s) required for the propagation of feature annotation.</text>
</comment>